<evidence type="ECO:0000256" key="6">
    <source>
        <dbReference type="SAM" id="Phobius"/>
    </source>
</evidence>
<feature type="region of interest" description="Disordered" evidence="5">
    <location>
        <begin position="1233"/>
        <end position="1262"/>
    </location>
</feature>
<reference evidence="9 10" key="2">
    <citation type="submission" date="2018-10" db="EMBL/GenBank/DDBJ databases">
        <authorList>
            <consortium name="Pathogen Informatics"/>
        </authorList>
    </citation>
    <scope>NUCLEOTIDE SEQUENCE [LARGE SCALE GENOMIC DNA]</scope>
</reference>
<dbReference type="GO" id="GO:0007160">
    <property type="term" value="P:cell-matrix adhesion"/>
    <property type="evidence" value="ECO:0007669"/>
    <property type="project" value="InterPro"/>
</dbReference>
<dbReference type="SMART" id="SM00723">
    <property type="entry name" value="AMOP"/>
    <property type="match status" value="1"/>
</dbReference>
<reference evidence="11" key="1">
    <citation type="submission" date="2016-04" db="UniProtKB">
        <authorList>
            <consortium name="WormBaseParasite"/>
        </authorList>
    </citation>
    <scope>IDENTIFICATION</scope>
</reference>
<gene>
    <name evidence="9" type="ORF">EVEC_LOCUS2038</name>
</gene>
<dbReference type="EMBL" id="UXUI01007308">
    <property type="protein sequence ID" value="VDD86895.1"/>
    <property type="molecule type" value="Genomic_DNA"/>
</dbReference>
<evidence type="ECO:0000259" key="8">
    <source>
        <dbReference type="PROSITE" id="PS51220"/>
    </source>
</evidence>
<comment type="subcellular location">
    <subcellularLocation>
        <location evidence="1">Membrane</location>
    </subcellularLocation>
</comment>
<evidence type="ECO:0000313" key="9">
    <source>
        <dbReference type="EMBL" id="VDD86895.1"/>
    </source>
</evidence>
<dbReference type="Pfam" id="PF24462">
    <property type="entry name" value="Ig_F54D1_6"/>
    <property type="match status" value="1"/>
</dbReference>
<feature type="transmembrane region" description="Helical" evidence="6">
    <location>
        <begin position="1159"/>
        <end position="1183"/>
    </location>
</feature>
<feature type="compositionally biased region" description="Polar residues" evidence="5">
    <location>
        <begin position="1289"/>
        <end position="1298"/>
    </location>
</feature>
<dbReference type="SMART" id="SM00539">
    <property type="entry name" value="NIDO"/>
    <property type="match status" value="1"/>
</dbReference>
<feature type="domain" description="AMOP" evidence="7">
    <location>
        <begin position="559"/>
        <end position="750"/>
    </location>
</feature>
<keyword evidence="2 6" id="KW-0812">Transmembrane</keyword>
<evidence type="ECO:0000313" key="10">
    <source>
        <dbReference type="Proteomes" id="UP000274131"/>
    </source>
</evidence>
<evidence type="ECO:0000256" key="1">
    <source>
        <dbReference type="ARBA" id="ARBA00004370"/>
    </source>
</evidence>
<dbReference type="PROSITE" id="PS51220">
    <property type="entry name" value="NIDO"/>
    <property type="match status" value="1"/>
</dbReference>
<dbReference type="OrthoDB" id="9972657at2759"/>
<protein>
    <submittedName>
        <fullName evidence="11">AMOP domain-containing protein</fullName>
    </submittedName>
</protein>
<feature type="region of interest" description="Disordered" evidence="5">
    <location>
        <begin position="1276"/>
        <end position="1298"/>
    </location>
</feature>
<dbReference type="GO" id="GO:0016020">
    <property type="term" value="C:membrane"/>
    <property type="evidence" value="ECO:0007669"/>
    <property type="project" value="UniProtKB-SubCell"/>
</dbReference>
<dbReference type="InterPro" id="IPR057017">
    <property type="entry name" value="F54D1_6-like_C"/>
</dbReference>
<dbReference type="Pfam" id="PF24678">
    <property type="entry name" value="DUF7658"/>
    <property type="match status" value="1"/>
</dbReference>
<name>A0A158Q9K4_ENTVE</name>
<dbReference type="InterPro" id="IPR056075">
    <property type="entry name" value="DUF7658"/>
</dbReference>
<keyword evidence="3 6" id="KW-1133">Transmembrane helix</keyword>
<dbReference type="PANTHER" id="PTHR13802">
    <property type="entry name" value="MUCIN 4-RELATED"/>
    <property type="match status" value="1"/>
</dbReference>
<dbReference type="WBParaSite" id="EVEC_0000233001-mRNA-1">
    <property type="protein sequence ID" value="EVEC_0000233001-mRNA-1"/>
    <property type="gene ID" value="EVEC_0000233001"/>
</dbReference>
<evidence type="ECO:0000256" key="5">
    <source>
        <dbReference type="SAM" id="MobiDB-lite"/>
    </source>
</evidence>
<evidence type="ECO:0000259" key="7">
    <source>
        <dbReference type="PROSITE" id="PS50856"/>
    </source>
</evidence>
<evidence type="ECO:0000256" key="4">
    <source>
        <dbReference type="ARBA" id="ARBA00023136"/>
    </source>
</evidence>
<dbReference type="STRING" id="51028.A0A158Q9K4"/>
<dbReference type="InterPro" id="IPR057018">
    <property type="entry name" value="F54D1_6-like_Ig-like"/>
</dbReference>
<dbReference type="InterPro" id="IPR051495">
    <property type="entry name" value="Epithelial_Barrier/Signaling"/>
</dbReference>
<dbReference type="Pfam" id="PF24464">
    <property type="entry name" value="Ig_F54D1_6_2"/>
    <property type="match status" value="1"/>
</dbReference>
<dbReference type="Pfam" id="PF06119">
    <property type="entry name" value="NIDO"/>
    <property type="match status" value="1"/>
</dbReference>
<keyword evidence="4 6" id="KW-0472">Membrane</keyword>
<dbReference type="Proteomes" id="UP000274131">
    <property type="component" value="Unassembled WGS sequence"/>
</dbReference>
<proteinExistence type="predicted"/>
<dbReference type="InterPro" id="IPR005533">
    <property type="entry name" value="AMOP_dom"/>
</dbReference>
<dbReference type="PROSITE" id="PS50856">
    <property type="entry name" value="AMOP"/>
    <property type="match status" value="1"/>
</dbReference>
<accession>A0A158Q9K4</accession>
<dbReference type="InterPro" id="IPR003886">
    <property type="entry name" value="NIDO_dom"/>
</dbReference>
<dbReference type="Pfam" id="PF24469">
    <property type="entry name" value="F54D1_6_C"/>
    <property type="match status" value="1"/>
</dbReference>
<evidence type="ECO:0000256" key="3">
    <source>
        <dbReference type="ARBA" id="ARBA00022989"/>
    </source>
</evidence>
<dbReference type="InterPro" id="IPR057019">
    <property type="entry name" value="F54D1_6-like_Ig-like_2"/>
</dbReference>
<feature type="domain" description="NIDO" evidence="8">
    <location>
        <begin position="109"/>
        <end position="270"/>
    </location>
</feature>
<dbReference type="PANTHER" id="PTHR13802:SF60">
    <property type="entry name" value="PROTEIN CBG06057"/>
    <property type="match status" value="1"/>
</dbReference>
<organism evidence="11">
    <name type="scientific">Enterobius vermicularis</name>
    <name type="common">Human pinworm</name>
    <dbReference type="NCBI Taxonomy" id="51028"/>
    <lineage>
        <taxon>Eukaryota</taxon>
        <taxon>Metazoa</taxon>
        <taxon>Ecdysozoa</taxon>
        <taxon>Nematoda</taxon>
        <taxon>Chromadorea</taxon>
        <taxon>Rhabditida</taxon>
        <taxon>Spirurina</taxon>
        <taxon>Oxyuridomorpha</taxon>
        <taxon>Oxyuroidea</taxon>
        <taxon>Oxyuridae</taxon>
        <taxon>Enterobius</taxon>
    </lineage>
</organism>
<sequence length="1298" mass="147821">MIFGATAGDQQISNNQQPNGYKIHLYHNFPFYTGRYNYTLISTNGYVGFGYFSDSGSHDFLIGKDSGYPTKSDPAFIAPYLCRQKVGNFMGRNSQIHYRIEMRSTNNPVSYATQHRSHCFGKQNYAFCDYNSNIFLDSMQLVLQVIFPEGVVGASAFRAEAALVVTWENVQPNIGRSDTFSTYQLIWLTDALGTLSYTVINYERLGYEASDVNGGTVTGRCQALFNGGNQTGTVMVDLSLATKERPSSLAERSAVPHIVRGRYLHRVDDVVRPCGCSNKTGGSFPMMIYPNIVNMLGQKSIDVNALCLDPSRKYSLMIEQRDAAPCDVVNLAIARCHLPRILDWGTKVVYFQPSDLAHDEKAYIGYMYFVPPTLDPMRLDIGDVFQWFKNPVPEEMRISWFPRNFTNPSSLNAVTTRIDDSALYTVQLGLYVVGYKEASDPNAKKFVPTYRVLARLHSFSNPGDERYRWSSYTQQIRITDIEEWYLSKWERENEIYTFRFGFLKLAPLVSTAFEEGHHFEDKDLPSGLLSSPISLHWLWTVGTSESTATLDREEKINFVKKRATQMCNDWFDEDGTLTNFIRTTETNSSCPCKEIQAKLDLGRFMPHPRCSQIFRDVTCTETLGSRNCYMSAQNVRGVYSDTNRKSSYSTHYGQVCCYDGSGFLMQTSYQPLIKIDESTPYSPGFPMRAYEFGTYPYQGMFEATSIIGAGTVTTINKNRYVYNDPGIYNLLYAEETHITPQVRIQGRFERFPDRSVPFAAANVQQEDLVQPSNVTVLTGIALDTSDSDRVHVILRKDTSRGRYRTTILVNDVIRYFDHMQLQRFRGVTIYVNNVQRGQAEVYVVLDKAQIGIRIRESYALDMDRFATYMESFGLLDILVSIPPQYKTYNAEASYGEKALIDGLLAPQDDNAKTYDVNINQRINEYSAKYKVKGEIQVAAFVRNWQSVNAFHIDLFESASDSIWSVLPDADLKGAVYTASSKYYSKQYHPPTSESLEAFKEFCRRGENGQPYQENYEHLKKEYNRCPTSLASIEGVCGDDKCCQIDALFLQAKVLGTTNKEETLTLEDELSYALRKYNSCGAISLEYPDYMRKSRSSAPAYLEGDHASFSCFQEHVSKGDTEYHCAREASYHDSNVFITRWNQGYQPWCRRRTLENFLTWLFWIGIIFGIIVMFVIIFACCWFMKQRHIVQSRTRKNSVASLSKTADTRRDSLIEMQPLKTAEPVHYEKKTRRISPSSSLDGTFVSANDRTPTFPRSSSQPYLYNESAPQYSLLRQPNNAMMGPRRPSYSGLSGLSTGV</sequence>
<evidence type="ECO:0000256" key="2">
    <source>
        <dbReference type="ARBA" id="ARBA00022692"/>
    </source>
</evidence>
<evidence type="ECO:0000313" key="11">
    <source>
        <dbReference type="WBParaSite" id="EVEC_0000233001-mRNA-1"/>
    </source>
</evidence>
<dbReference type="Pfam" id="PF03782">
    <property type="entry name" value="AMOP"/>
    <property type="match status" value="1"/>
</dbReference>
<keyword evidence="10" id="KW-1185">Reference proteome</keyword>